<feature type="compositionally biased region" description="Low complexity" evidence="4">
    <location>
        <begin position="771"/>
        <end position="782"/>
    </location>
</feature>
<keyword evidence="5" id="KW-0812">Transmembrane</keyword>
<keyword evidence="8" id="KW-1185">Reference proteome</keyword>
<name>A0ABV0N0L3_9TELE</name>
<feature type="compositionally biased region" description="Basic and acidic residues" evidence="4">
    <location>
        <begin position="547"/>
        <end position="566"/>
    </location>
</feature>
<organism evidence="7 8">
    <name type="scientific">Goodea atripinnis</name>
    <dbReference type="NCBI Taxonomy" id="208336"/>
    <lineage>
        <taxon>Eukaryota</taxon>
        <taxon>Metazoa</taxon>
        <taxon>Chordata</taxon>
        <taxon>Craniata</taxon>
        <taxon>Vertebrata</taxon>
        <taxon>Euteleostomi</taxon>
        <taxon>Actinopterygii</taxon>
        <taxon>Neopterygii</taxon>
        <taxon>Teleostei</taxon>
        <taxon>Neoteleostei</taxon>
        <taxon>Acanthomorphata</taxon>
        <taxon>Ovalentaria</taxon>
        <taxon>Atherinomorphae</taxon>
        <taxon>Cyprinodontiformes</taxon>
        <taxon>Goodeidae</taxon>
        <taxon>Goodea</taxon>
    </lineage>
</organism>
<dbReference type="SUPFAM" id="SSF52313">
    <property type="entry name" value="Ribosomal protein S2"/>
    <property type="match status" value="1"/>
</dbReference>
<feature type="compositionally biased region" description="Polar residues" evidence="4">
    <location>
        <begin position="203"/>
        <end position="212"/>
    </location>
</feature>
<feature type="region of interest" description="Disordered" evidence="4">
    <location>
        <begin position="495"/>
        <end position="518"/>
    </location>
</feature>
<comment type="caution">
    <text evidence="7">The sequence shown here is derived from an EMBL/GenBank/DDBJ whole genome shotgun (WGS) entry which is preliminary data.</text>
</comment>
<proteinExistence type="inferred from homology"/>
<feature type="domain" description="Protein phosphatase 1 regulatory subunit 26 N-terminal" evidence="6">
    <location>
        <begin position="68"/>
        <end position="242"/>
    </location>
</feature>
<keyword evidence="5" id="KW-1133">Transmembrane helix</keyword>
<dbReference type="Pfam" id="PF15740">
    <property type="entry name" value="PPP1R26_N"/>
    <property type="match status" value="3"/>
</dbReference>
<dbReference type="Proteomes" id="UP001476798">
    <property type="component" value="Unassembled WGS sequence"/>
</dbReference>
<dbReference type="Pfam" id="PF00318">
    <property type="entry name" value="Ribosomal_S2"/>
    <property type="match status" value="2"/>
</dbReference>
<gene>
    <name evidence="7" type="ORF">GOODEAATRI_010797</name>
</gene>
<evidence type="ECO:0000256" key="2">
    <source>
        <dbReference type="ARBA" id="ARBA00022980"/>
    </source>
</evidence>
<feature type="domain" description="Protein phosphatase 1 regulatory subunit 26 N-terminal" evidence="6">
    <location>
        <begin position="565"/>
        <end position="591"/>
    </location>
</feature>
<evidence type="ECO:0000256" key="3">
    <source>
        <dbReference type="ARBA" id="ARBA00023274"/>
    </source>
</evidence>
<dbReference type="InterPro" id="IPR001865">
    <property type="entry name" value="Ribosomal_uS2"/>
</dbReference>
<feature type="compositionally biased region" description="Polar residues" evidence="4">
    <location>
        <begin position="152"/>
        <end position="168"/>
    </location>
</feature>
<evidence type="ECO:0000259" key="6">
    <source>
        <dbReference type="Pfam" id="PF15740"/>
    </source>
</evidence>
<keyword evidence="5" id="KW-0472">Membrane</keyword>
<dbReference type="PANTHER" id="PTHR15724">
    <property type="entry name" value="PROTEIN PHOSPHATASE 1 REGULATORY SUBUNIT 26"/>
    <property type="match status" value="1"/>
</dbReference>
<reference evidence="7 8" key="1">
    <citation type="submission" date="2021-06" db="EMBL/GenBank/DDBJ databases">
        <authorList>
            <person name="Palmer J.M."/>
        </authorList>
    </citation>
    <scope>NUCLEOTIDE SEQUENCE [LARGE SCALE GENOMIC DNA]</scope>
    <source>
        <strain evidence="7 8">GA_2019</strain>
        <tissue evidence="7">Muscle</tissue>
    </source>
</reference>
<keyword evidence="3" id="KW-0687">Ribonucleoprotein</keyword>
<feature type="compositionally biased region" description="Basic and acidic residues" evidence="4">
    <location>
        <begin position="747"/>
        <end position="761"/>
    </location>
</feature>
<feature type="region of interest" description="Disordered" evidence="4">
    <location>
        <begin position="744"/>
        <end position="788"/>
    </location>
</feature>
<dbReference type="InterPro" id="IPR018130">
    <property type="entry name" value="Ribosomal_uS2_CS"/>
</dbReference>
<feature type="region of interest" description="Disordered" evidence="4">
    <location>
        <begin position="629"/>
        <end position="691"/>
    </location>
</feature>
<feature type="transmembrane region" description="Helical" evidence="5">
    <location>
        <begin position="28"/>
        <end position="50"/>
    </location>
</feature>
<feature type="compositionally biased region" description="Polar residues" evidence="4">
    <location>
        <begin position="413"/>
        <end position="433"/>
    </location>
</feature>
<sequence>MHAGRRSAGRLWRPAVVSCVSFHATLGWFQQAVIIIGVVISYAYCLLVSVKLPGLHMRFIGCIVSWEEWRRCGPTGGYSLPVCFNDSDTELSTRGTPISDKVQMIIESLRSSQSSLEMDDEIEANMLSGQELHTQVCKAAVGNSVGTKLKTKSPTENPHIQFSSTTNHDSSDSDSDDSVDRGIEEAILEYLKEKDGHKRKAEPSSTFLQSSKLPRKNPPPPSEGNSSLIPSSHFPISVKTETPITAATISVKKYIKNKASQDENFDLDKTSSNNFLSSMEQWKSPSETIRFVNKTSKSPVIPKMEEDLSDSSSDDGIEEAIQRYQLEKKEQQNKWQAFNPQTFQEDSDSTSDDGIEEAIRSYQLEQLKENSLQKQLLYKPKAPIKLSVHAAVSTNSDDMKKNKLKRKRIRPGIQTQTSPVSKPKTSLSGSPKSKGNGLLSLKAESFKEQSAPAPSKVNTTAELMCAEAILDISKTVMPGAFHQGISLSTCGPAESFAQSSFPDRHPYEESNDSSIDSEDGIEQEIRKFLEQKAQMHKQPAAVQEPRGVVDPEKRKGRDAAIQEKPQKFSVDSNDSIEQEIRRFLAEKAKVSSGDKSKDGALIRNGSTVVQDADVQFPLKDIKQETQLAEISPKHISPLSASQVGTPQRFDPEISSDSPRSCASSVQSCSPSLLEPADGAGTTTNQQRRPNNARDVLMNGTQQVERDQPALSANHARSLAESIKWRQSLGLPIPDPRALSRTAFHITSSDRRDNSSEKRDLKSQSPTSAWCSSRSSRAPFSSSTEAGANTTVRPPVLKIFSAARQHSKMTFTQSLTPGNRSQFSLEEGRASTVHMPKDKSVFVELETNRTNHVQVQSRERSEGKGKADSLSLLGLRHVRGATVKFSNTGHHFATSSSIKSSEPQTNAVPEKILNLPLEKPDLFRVSELFSLKDLFDARVHLGHKKGCRHRLMEPYLYDSSLDYDIIDLDKTVEHLRLALNTTAETAYRGGIILFVSRRRQFCHLVETTAKDCGEYAHTRYWQGGLLTNAHIQYSPGVRLPDLIIFLSTLNNVFQQHVAIRDAAKMNIPTIGVVDSNCNPSLITYPVPGNDDTPVAMELYCRLFKMTINRAKDKRRQMELLHGLSEPSASSS</sequence>
<dbReference type="EMBL" id="JAHRIO010020634">
    <property type="protein sequence ID" value="MEQ2164835.1"/>
    <property type="molecule type" value="Genomic_DNA"/>
</dbReference>
<dbReference type="InterPro" id="IPR005706">
    <property type="entry name" value="Ribosomal_uS2_bac/mit/plastid"/>
</dbReference>
<feature type="compositionally biased region" description="Low complexity" evidence="4">
    <location>
        <begin position="657"/>
        <end position="671"/>
    </location>
</feature>
<feature type="region of interest" description="Disordered" evidence="4">
    <location>
        <begin position="148"/>
        <end position="179"/>
    </location>
</feature>
<feature type="compositionally biased region" description="Acidic residues" evidence="4">
    <location>
        <begin position="509"/>
        <end position="518"/>
    </location>
</feature>
<dbReference type="InterPro" id="IPR026130">
    <property type="entry name" value="PPP1R26"/>
</dbReference>
<accession>A0ABV0N0L3</accession>
<dbReference type="InterPro" id="IPR031474">
    <property type="entry name" value="PPP1R26_N"/>
</dbReference>
<evidence type="ECO:0000256" key="1">
    <source>
        <dbReference type="ARBA" id="ARBA00006242"/>
    </source>
</evidence>
<feature type="region of interest" description="Disordered" evidence="4">
    <location>
        <begin position="191"/>
        <end position="234"/>
    </location>
</feature>
<dbReference type="Gene3D" id="3.40.50.10490">
    <property type="entry name" value="Glucose-6-phosphate isomerase like protein, domain 1"/>
    <property type="match status" value="1"/>
</dbReference>
<keyword evidence="2" id="KW-0689">Ribosomal protein</keyword>
<feature type="domain" description="Protein phosphatase 1 regulatory subunit 26 N-terminal" evidence="6">
    <location>
        <begin position="342"/>
        <end position="540"/>
    </location>
</feature>
<feature type="compositionally biased region" description="Polar residues" evidence="4">
    <location>
        <begin position="680"/>
        <end position="689"/>
    </location>
</feature>
<dbReference type="PRINTS" id="PR00395">
    <property type="entry name" value="RIBOSOMALS2"/>
</dbReference>
<evidence type="ECO:0000256" key="4">
    <source>
        <dbReference type="SAM" id="MobiDB-lite"/>
    </source>
</evidence>
<comment type="similarity">
    <text evidence="1">Belongs to the universal ribosomal protein uS2 family.</text>
</comment>
<dbReference type="InterPro" id="IPR023591">
    <property type="entry name" value="Ribosomal_uS2_flav_dom_sf"/>
</dbReference>
<feature type="region of interest" description="Disordered" evidence="4">
    <location>
        <begin position="536"/>
        <end position="574"/>
    </location>
</feature>
<evidence type="ECO:0000313" key="8">
    <source>
        <dbReference type="Proteomes" id="UP001476798"/>
    </source>
</evidence>
<dbReference type="PANTHER" id="PTHR15724:SF0">
    <property type="entry name" value="PROTEIN PHOSPHATASE 1 REGULATORY SUBUNIT 26"/>
    <property type="match status" value="1"/>
</dbReference>
<evidence type="ECO:0000313" key="7">
    <source>
        <dbReference type="EMBL" id="MEQ2164835.1"/>
    </source>
</evidence>
<dbReference type="HAMAP" id="MF_00291_B">
    <property type="entry name" value="Ribosomal_uS2_B"/>
    <property type="match status" value="1"/>
</dbReference>
<feature type="region of interest" description="Disordered" evidence="4">
    <location>
        <begin position="395"/>
        <end position="437"/>
    </location>
</feature>
<protein>
    <recommendedName>
        <fullName evidence="6">Protein phosphatase 1 regulatory subunit 26 N-terminal domain-containing protein</fullName>
    </recommendedName>
</protein>
<dbReference type="PROSITE" id="PS00962">
    <property type="entry name" value="RIBOSOMAL_S2_1"/>
    <property type="match status" value="1"/>
</dbReference>
<evidence type="ECO:0000256" key="5">
    <source>
        <dbReference type="SAM" id="Phobius"/>
    </source>
</evidence>
<dbReference type="CDD" id="cd01425">
    <property type="entry name" value="RPS2"/>
    <property type="match status" value="1"/>
</dbReference>